<evidence type="ECO:0000313" key="1">
    <source>
        <dbReference type="EMBL" id="ETW10897.1"/>
    </source>
</evidence>
<dbReference type="STRING" id="1379903.ATO8_19909"/>
<gene>
    <name evidence="1" type="ORF">ATO8_19909</name>
</gene>
<name>W4HDR4_9RHOB</name>
<dbReference type="EMBL" id="AQQW01000021">
    <property type="protein sequence ID" value="ETW10897.1"/>
    <property type="molecule type" value="Genomic_DNA"/>
</dbReference>
<dbReference type="AlphaFoldDB" id="W4HDR4"/>
<sequence>MHWGVRLGRFVVYHAGRPVLELAPLELEAAALEWLAAAVAGGAIALGRDGESLADREALLRGVSAMLAARAELTRPAGYASGSASISGVSR</sequence>
<protein>
    <submittedName>
        <fullName evidence="1">Uncharacterized protein</fullName>
    </submittedName>
</protein>
<evidence type="ECO:0000313" key="2">
    <source>
        <dbReference type="Proteomes" id="UP000019063"/>
    </source>
</evidence>
<reference evidence="1 2" key="1">
    <citation type="journal article" date="2014" name="Antonie Van Leeuwenhoek">
        <title>Roseivivax atlanticus sp. nov., isolated from surface seawater of the Atlantic Ocean.</title>
        <authorList>
            <person name="Li G."/>
            <person name="Lai Q."/>
            <person name="Liu X."/>
            <person name="Sun F."/>
            <person name="Shao Z."/>
        </authorList>
    </citation>
    <scope>NUCLEOTIDE SEQUENCE [LARGE SCALE GENOMIC DNA]</scope>
    <source>
        <strain evidence="1 2">22II-s10s</strain>
    </source>
</reference>
<comment type="caution">
    <text evidence="1">The sequence shown here is derived from an EMBL/GenBank/DDBJ whole genome shotgun (WGS) entry which is preliminary data.</text>
</comment>
<keyword evidence="2" id="KW-1185">Reference proteome</keyword>
<organism evidence="1 2">
    <name type="scientific">Roseivivax marinus</name>
    <dbReference type="NCBI Taxonomy" id="1379903"/>
    <lineage>
        <taxon>Bacteria</taxon>
        <taxon>Pseudomonadati</taxon>
        <taxon>Pseudomonadota</taxon>
        <taxon>Alphaproteobacteria</taxon>
        <taxon>Rhodobacterales</taxon>
        <taxon>Roseobacteraceae</taxon>
        <taxon>Roseivivax</taxon>
    </lineage>
</organism>
<proteinExistence type="predicted"/>
<accession>W4HDR4</accession>
<dbReference type="Proteomes" id="UP000019063">
    <property type="component" value="Unassembled WGS sequence"/>
</dbReference>